<dbReference type="PANTHER" id="PTHR13748:SF31">
    <property type="entry name" value="ZINC-REGULATED GTPASE METALLOPROTEIN ACTIVATOR 1A-RELATED"/>
    <property type="match status" value="1"/>
</dbReference>
<dbReference type="InterPro" id="IPR011629">
    <property type="entry name" value="CobW-like_C"/>
</dbReference>
<accession>A0A6A6EBL2</accession>
<dbReference type="InterPro" id="IPR003495">
    <property type="entry name" value="CobW/HypB/UreG_nucleotide-bd"/>
</dbReference>
<keyword evidence="1" id="KW-0547">Nucleotide-binding</keyword>
<sequence>MTTKGPGKPTAFDLETRPQDAILELKTGLQDVSLKGKKVPITVITGYLGAGKTTLLNYILSEQHGKRIAVILNEFGDSIDLEKQLTVSDPNSTEAKAIPFIPLPNGCICCSVKDAGVAAIENLVQQQGGNFDYILLETTGIADPGRIAPDFWLDEGLGSNIYLDGIVTLVDAANVCKQLDEGVGDAAKTLEENPAHQHEGPLLTTCHLQISHADVIVINKKDLVKEAELKLVGDRIKSINGLAKIHFTERSQVPQFEGVLLDLHAYDTVDDAALHFAGKGHSHHDEAITTEAITFSCIDEAKLKRVEKWIQYLLWDEELPRIASATVEYTKFEIHRLKGRIPVMDGPTRLIQGVRNTYEIVEEGPRGEAAVTKSPPDENRKAAKLVLIGRNVKQKAFRDSLTAWLAWDREDRSSVLSDGYRV</sequence>
<dbReference type="SUPFAM" id="SSF52540">
    <property type="entry name" value="P-loop containing nucleoside triphosphate hydrolases"/>
    <property type="match status" value="1"/>
</dbReference>
<evidence type="ECO:0000259" key="9">
    <source>
        <dbReference type="Pfam" id="PF07683"/>
    </source>
</evidence>
<organism evidence="10 11">
    <name type="scientific">Zopfia rhizophila CBS 207.26</name>
    <dbReference type="NCBI Taxonomy" id="1314779"/>
    <lineage>
        <taxon>Eukaryota</taxon>
        <taxon>Fungi</taxon>
        <taxon>Dikarya</taxon>
        <taxon>Ascomycota</taxon>
        <taxon>Pezizomycotina</taxon>
        <taxon>Dothideomycetes</taxon>
        <taxon>Dothideomycetes incertae sedis</taxon>
        <taxon>Zopfiaceae</taxon>
        <taxon>Zopfia</taxon>
    </lineage>
</organism>
<dbReference type="AlphaFoldDB" id="A0A6A6EBL2"/>
<reference evidence="10" key="1">
    <citation type="journal article" date="2020" name="Stud. Mycol.">
        <title>101 Dothideomycetes genomes: a test case for predicting lifestyles and emergence of pathogens.</title>
        <authorList>
            <person name="Haridas S."/>
            <person name="Albert R."/>
            <person name="Binder M."/>
            <person name="Bloem J."/>
            <person name="Labutti K."/>
            <person name="Salamov A."/>
            <person name="Andreopoulos B."/>
            <person name="Baker S."/>
            <person name="Barry K."/>
            <person name="Bills G."/>
            <person name="Bluhm B."/>
            <person name="Cannon C."/>
            <person name="Castanera R."/>
            <person name="Culley D."/>
            <person name="Daum C."/>
            <person name="Ezra D."/>
            <person name="Gonzalez J."/>
            <person name="Henrissat B."/>
            <person name="Kuo A."/>
            <person name="Liang C."/>
            <person name="Lipzen A."/>
            <person name="Lutzoni F."/>
            <person name="Magnuson J."/>
            <person name="Mondo S."/>
            <person name="Nolan M."/>
            <person name="Ohm R."/>
            <person name="Pangilinan J."/>
            <person name="Park H.-J."/>
            <person name="Ramirez L."/>
            <person name="Alfaro M."/>
            <person name="Sun H."/>
            <person name="Tritt A."/>
            <person name="Yoshinaga Y."/>
            <person name="Zwiers L.-H."/>
            <person name="Turgeon B."/>
            <person name="Goodwin S."/>
            <person name="Spatafora J."/>
            <person name="Crous P."/>
            <person name="Grigoriev I."/>
        </authorList>
    </citation>
    <scope>NUCLEOTIDE SEQUENCE</scope>
    <source>
        <strain evidence="10">CBS 207.26</strain>
    </source>
</reference>
<evidence type="ECO:0000256" key="3">
    <source>
        <dbReference type="ARBA" id="ARBA00022833"/>
    </source>
</evidence>
<dbReference type="PANTHER" id="PTHR13748">
    <property type="entry name" value="COBW-RELATED"/>
    <property type="match status" value="1"/>
</dbReference>
<dbReference type="SUPFAM" id="SSF90002">
    <property type="entry name" value="Hypothetical protein YjiA, C-terminal domain"/>
    <property type="match status" value="1"/>
</dbReference>
<evidence type="ECO:0000256" key="6">
    <source>
        <dbReference type="ARBA" id="ARBA00034320"/>
    </source>
</evidence>
<dbReference type="Proteomes" id="UP000800200">
    <property type="component" value="Unassembled WGS sequence"/>
</dbReference>
<keyword evidence="2" id="KW-0378">Hydrolase</keyword>
<dbReference type="Gene3D" id="3.30.1220.10">
    <property type="entry name" value="CobW-like, C-terminal domain"/>
    <property type="match status" value="1"/>
</dbReference>
<evidence type="ECO:0000259" key="8">
    <source>
        <dbReference type="Pfam" id="PF02492"/>
    </source>
</evidence>
<feature type="domain" description="CobW/HypB/UreG nucleotide-binding" evidence="8">
    <location>
        <begin position="40"/>
        <end position="246"/>
    </location>
</feature>
<evidence type="ECO:0000256" key="4">
    <source>
        <dbReference type="ARBA" id="ARBA00023134"/>
    </source>
</evidence>
<evidence type="ECO:0000256" key="1">
    <source>
        <dbReference type="ARBA" id="ARBA00022741"/>
    </source>
</evidence>
<feature type="domain" description="CobW C-terminal" evidence="9">
    <location>
        <begin position="330"/>
        <end position="403"/>
    </location>
</feature>
<evidence type="ECO:0000256" key="7">
    <source>
        <dbReference type="ARBA" id="ARBA00049117"/>
    </source>
</evidence>
<keyword evidence="5" id="KW-0143">Chaperone</keyword>
<comment type="similarity">
    <text evidence="6">Belongs to the SIMIBI class G3E GTPase family. ZNG1 subfamily.</text>
</comment>
<proteinExistence type="inferred from homology"/>
<protein>
    <submittedName>
        <fullName evidence="10">CobW-domain-containing protein</fullName>
    </submittedName>
</protein>
<dbReference type="Pfam" id="PF02492">
    <property type="entry name" value="cobW"/>
    <property type="match status" value="1"/>
</dbReference>
<dbReference type="GO" id="GO:0016787">
    <property type="term" value="F:hydrolase activity"/>
    <property type="evidence" value="ECO:0007669"/>
    <property type="project" value="UniProtKB-KW"/>
</dbReference>
<dbReference type="Gene3D" id="3.40.50.300">
    <property type="entry name" value="P-loop containing nucleotide triphosphate hydrolases"/>
    <property type="match status" value="1"/>
</dbReference>
<evidence type="ECO:0000313" key="11">
    <source>
        <dbReference type="Proteomes" id="UP000800200"/>
    </source>
</evidence>
<dbReference type="InterPro" id="IPR051316">
    <property type="entry name" value="Zinc-reg_GTPase_activator"/>
</dbReference>
<dbReference type="CDD" id="cd03112">
    <property type="entry name" value="CobW-like"/>
    <property type="match status" value="1"/>
</dbReference>
<evidence type="ECO:0000313" key="10">
    <source>
        <dbReference type="EMBL" id="KAF2188563.1"/>
    </source>
</evidence>
<comment type="catalytic activity">
    <reaction evidence="7">
        <text>GTP + H2O = GDP + phosphate + H(+)</text>
        <dbReference type="Rhea" id="RHEA:19669"/>
        <dbReference type="ChEBI" id="CHEBI:15377"/>
        <dbReference type="ChEBI" id="CHEBI:15378"/>
        <dbReference type="ChEBI" id="CHEBI:37565"/>
        <dbReference type="ChEBI" id="CHEBI:43474"/>
        <dbReference type="ChEBI" id="CHEBI:58189"/>
    </reaction>
    <physiologicalReaction direction="left-to-right" evidence="7">
        <dbReference type="Rhea" id="RHEA:19670"/>
    </physiologicalReaction>
</comment>
<name>A0A6A6EBL2_9PEZI</name>
<dbReference type="InterPro" id="IPR036627">
    <property type="entry name" value="CobW-likC_sf"/>
</dbReference>
<dbReference type="GO" id="GO:0005525">
    <property type="term" value="F:GTP binding"/>
    <property type="evidence" value="ECO:0007669"/>
    <property type="project" value="UniProtKB-KW"/>
</dbReference>
<evidence type="ECO:0000256" key="5">
    <source>
        <dbReference type="ARBA" id="ARBA00023186"/>
    </source>
</evidence>
<dbReference type="OrthoDB" id="258627at2759"/>
<keyword evidence="11" id="KW-1185">Reference proteome</keyword>
<evidence type="ECO:0000256" key="2">
    <source>
        <dbReference type="ARBA" id="ARBA00022801"/>
    </source>
</evidence>
<dbReference type="GO" id="GO:0005737">
    <property type="term" value="C:cytoplasm"/>
    <property type="evidence" value="ECO:0007669"/>
    <property type="project" value="TreeGrafter"/>
</dbReference>
<dbReference type="InterPro" id="IPR027417">
    <property type="entry name" value="P-loop_NTPase"/>
</dbReference>
<keyword evidence="3" id="KW-0862">Zinc</keyword>
<dbReference type="EMBL" id="ML994623">
    <property type="protein sequence ID" value="KAF2188563.1"/>
    <property type="molecule type" value="Genomic_DNA"/>
</dbReference>
<dbReference type="Pfam" id="PF07683">
    <property type="entry name" value="CobW_C"/>
    <property type="match status" value="1"/>
</dbReference>
<gene>
    <name evidence="10" type="ORF">K469DRAFT_566017</name>
</gene>
<keyword evidence="4" id="KW-0342">GTP-binding</keyword>